<organism evidence="2 3">
    <name type="scientific">Fulvivirga marina</name>
    <dbReference type="NCBI Taxonomy" id="2494733"/>
    <lineage>
        <taxon>Bacteria</taxon>
        <taxon>Pseudomonadati</taxon>
        <taxon>Bacteroidota</taxon>
        <taxon>Cytophagia</taxon>
        <taxon>Cytophagales</taxon>
        <taxon>Fulvivirgaceae</taxon>
        <taxon>Fulvivirga</taxon>
    </lineage>
</organism>
<dbReference type="Pfam" id="PF01370">
    <property type="entry name" value="Epimerase"/>
    <property type="match status" value="1"/>
</dbReference>
<evidence type="ECO:0000313" key="2">
    <source>
        <dbReference type="EMBL" id="MBL6446271.1"/>
    </source>
</evidence>
<dbReference type="Gene3D" id="3.40.50.720">
    <property type="entry name" value="NAD(P)-binding Rossmann-like Domain"/>
    <property type="match status" value="1"/>
</dbReference>
<accession>A0A937FXK4</accession>
<protein>
    <submittedName>
        <fullName evidence="2">NAD-dependent epimerase/dehydratase family protein</fullName>
    </submittedName>
</protein>
<evidence type="ECO:0000259" key="1">
    <source>
        <dbReference type="Pfam" id="PF01370"/>
    </source>
</evidence>
<dbReference type="PANTHER" id="PTHR11092">
    <property type="entry name" value="SUGAR NUCLEOTIDE EPIMERASE RELATED"/>
    <property type="match status" value="1"/>
</dbReference>
<comment type="caution">
    <text evidence="2">The sequence shown here is derived from an EMBL/GenBank/DDBJ whole genome shotgun (WGS) entry which is preliminary data.</text>
</comment>
<evidence type="ECO:0000313" key="3">
    <source>
        <dbReference type="Proteomes" id="UP000614216"/>
    </source>
</evidence>
<reference evidence="2" key="1">
    <citation type="submission" date="2021-01" db="EMBL/GenBank/DDBJ databases">
        <title>Fulvivirga kasyanovii gen. nov., sp nov., a novel member of the phylum Bacteroidetes isolated from seawater in a mussel farm.</title>
        <authorList>
            <person name="Zhao L.-H."/>
            <person name="Wang Z.-J."/>
        </authorList>
    </citation>
    <scope>NUCLEOTIDE SEQUENCE</scope>
    <source>
        <strain evidence="2">29W222</strain>
    </source>
</reference>
<dbReference type="Proteomes" id="UP000614216">
    <property type="component" value="Unassembled WGS sequence"/>
</dbReference>
<keyword evidence="3" id="KW-1185">Reference proteome</keyword>
<dbReference type="PANTHER" id="PTHR11092:SF0">
    <property type="entry name" value="EPIMERASE FAMILY PROTEIN SDR39U1"/>
    <property type="match status" value="1"/>
</dbReference>
<name>A0A937FXK4_9BACT</name>
<dbReference type="EMBL" id="JAEUGD010000023">
    <property type="protein sequence ID" value="MBL6446271.1"/>
    <property type="molecule type" value="Genomic_DNA"/>
</dbReference>
<dbReference type="SUPFAM" id="SSF51735">
    <property type="entry name" value="NAD(P)-binding Rossmann-fold domains"/>
    <property type="match status" value="1"/>
</dbReference>
<dbReference type="InterPro" id="IPR036291">
    <property type="entry name" value="NAD(P)-bd_dom_sf"/>
</dbReference>
<sequence>MKKIVIAGGTGFLGTCLTKFYSAKGYEVCILSRQHRIDYDNVKHFKWDGKNLGYWTDILEGSEAVINLNGKSVDCRYTRKNKQLIYDTRIDSTIAIGNALIRCNEPPKLWANAGSATIYRHSLDKDMTEKDGEIGSGFSVDVCKKWEDAFNSFRLPATRKIILRTGIVLGKNNGPFIPLKILARMGLGGR</sequence>
<gene>
    <name evidence="2" type="ORF">JMN32_08125</name>
</gene>
<proteinExistence type="predicted"/>
<dbReference type="RefSeq" id="WP_202855808.1">
    <property type="nucleotide sequence ID" value="NZ_JAEUGD010000023.1"/>
</dbReference>
<dbReference type="AlphaFoldDB" id="A0A937FXK4"/>
<dbReference type="InterPro" id="IPR001509">
    <property type="entry name" value="Epimerase_deHydtase"/>
</dbReference>
<feature type="domain" description="NAD-dependent epimerase/dehydratase" evidence="1">
    <location>
        <begin position="4"/>
        <end position="124"/>
    </location>
</feature>